<dbReference type="EC" id="1.4.3.16" evidence="7"/>
<comment type="cofactor">
    <cofactor evidence="1">
        <name>FAD</name>
        <dbReference type="ChEBI" id="CHEBI:57692"/>
    </cofactor>
</comment>
<sequence>MNASHPELTFEEKAKLLQDFHPDFNVKVKTPLRVGANIGDLAPQEMARQIEAPSRISASDVDLSKVDYDTDILVIGCGGAGLSAALTAHAAGARVMLTTKLRMGDSNTIMAEGGIAAATNPEDSPAIHYVDTIIGGRGTNVKELVEVLVTEAPFIVDWLSSLGVNFDRKADGSLFNHRPGGHSRRRSHSIKDLTGLEIMRVMADEVRNRNIPVLEFCPALELIKDEKGQCAGAVLQNLDTGRLLVVRAKSVIMATGGMGRLHPLGFPTSNHYGATADGIVMGYRAGAKLIYIESVQFHPTGTAWPEQLLGLLISEALRAQGAQVLNVDGQTFAANLETRDALAAAIIRECNSRGKGVETPAGIVGAWLDTPLIDMIHGPGTFQRRFAGIYSRFMGYGINPLEEPILVYPTQHYQNGGMTITPNGETTVPNLYAAGEVSGGVHGQNRLGANSLLDIFVFGRRSAEHAARHVRNVTLGKLTLKHLDEFSENLREAGIKTDVRSPMLLPDYRFENALTKITHIEAE</sequence>
<dbReference type="PRINTS" id="PR00411">
    <property type="entry name" value="PNDRDTASEI"/>
</dbReference>
<evidence type="ECO:0000313" key="7">
    <source>
        <dbReference type="EMBL" id="SFV72167.1"/>
    </source>
</evidence>
<evidence type="ECO:0000256" key="3">
    <source>
        <dbReference type="ARBA" id="ARBA00023002"/>
    </source>
</evidence>
<proteinExistence type="predicted"/>
<dbReference type="Gene3D" id="3.50.50.60">
    <property type="entry name" value="FAD/NAD(P)-binding domain"/>
    <property type="match status" value="1"/>
</dbReference>
<dbReference type="InterPro" id="IPR027477">
    <property type="entry name" value="Succ_DH/fumarate_Rdtase_cat_sf"/>
</dbReference>
<feature type="domain" description="FAD-dependent oxidoreductase 2 FAD-binding" evidence="6">
    <location>
        <begin position="71"/>
        <end position="452"/>
    </location>
</feature>
<name>A0A1K1LBW0_9BACT</name>
<dbReference type="InterPro" id="IPR036188">
    <property type="entry name" value="FAD/NAD-bd_sf"/>
</dbReference>
<protein>
    <submittedName>
        <fullName evidence="7">L-aspartate oxidase</fullName>
        <ecNumber evidence="7">1.4.3.16</ecNumber>
    </submittedName>
</protein>
<dbReference type="UniPathway" id="UPA00253">
    <property type="reaction ID" value="UER00326"/>
</dbReference>
<evidence type="ECO:0000256" key="4">
    <source>
        <dbReference type="PIRSR" id="PIRSR000171-1"/>
    </source>
</evidence>
<evidence type="ECO:0000259" key="6">
    <source>
        <dbReference type="Pfam" id="PF00890"/>
    </source>
</evidence>
<dbReference type="InterPro" id="IPR030664">
    <property type="entry name" value="SdhA/FrdA/AprA"/>
</dbReference>
<dbReference type="GO" id="GO:0009435">
    <property type="term" value="P:NAD+ biosynthetic process"/>
    <property type="evidence" value="ECO:0007669"/>
    <property type="project" value="UniProtKB-UniPathway"/>
</dbReference>
<keyword evidence="3 7" id="KW-0560">Oxidoreductase</keyword>
<dbReference type="PRINTS" id="PR00368">
    <property type="entry name" value="FADPNR"/>
</dbReference>
<dbReference type="PIRSF" id="PIRSF000171">
    <property type="entry name" value="SDHA_APRA_LASPO"/>
    <property type="match status" value="1"/>
</dbReference>
<keyword evidence="2" id="KW-0285">Flavoprotein</keyword>
<dbReference type="InterPro" id="IPR003953">
    <property type="entry name" value="FAD-dep_OxRdtase_2_FAD-bd"/>
</dbReference>
<dbReference type="RefSeq" id="WP_197678014.1">
    <property type="nucleotide sequence ID" value="NZ_CALJDE010000051.1"/>
</dbReference>
<dbReference type="AlphaFoldDB" id="A0A1K1LBW0"/>
<organism evidence="7 8">
    <name type="scientific">Desulfovibrio piger</name>
    <dbReference type="NCBI Taxonomy" id="901"/>
    <lineage>
        <taxon>Bacteria</taxon>
        <taxon>Pseudomonadati</taxon>
        <taxon>Thermodesulfobacteriota</taxon>
        <taxon>Desulfovibrionia</taxon>
        <taxon>Desulfovibrionales</taxon>
        <taxon>Desulfovibrionaceae</taxon>
        <taxon>Desulfovibrio</taxon>
    </lineage>
</organism>
<dbReference type="Proteomes" id="UP000186323">
    <property type="component" value="Chromosome I"/>
</dbReference>
<accession>A0A1K1LBW0</accession>
<keyword evidence="8" id="KW-1185">Reference proteome</keyword>
<evidence type="ECO:0000256" key="1">
    <source>
        <dbReference type="ARBA" id="ARBA00001974"/>
    </source>
</evidence>
<evidence type="ECO:0000313" key="8">
    <source>
        <dbReference type="Proteomes" id="UP000186323"/>
    </source>
</evidence>
<dbReference type="PANTHER" id="PTHR11632:SF51">
    <property type="entry name" value="SUCCINATE DEHYDROGENASE [UBIQUINONE] FLAVOPROTEIN SUBUNIT, MITOCHONDRIAL"/>
    <property type="match status" value="1"/>
</dbReference>
<dbReference type="Pfam" id="PF00890">
    <property type="entry name" value="FAD_binding_2"/>
    <property type="match status" value="1"/>
</dbReference>
<dbReference type="PANTHER" id="PTHR11632">
    <property type="entry name" value="SUCCINATE DEHYDROGENASE 2 FLAVOPROTEIN SUBUNIT"/>
    <property type="match status" value="1"/>
</dbReference>
<gene>
    <name evidence="7" type="ORF">DESPIGER_0274</name>
</gene>
<dbReference type="GO" id="GO:0008734">
    <property type="term" value="F:L-aspartate oxidase activity"/>
    <property type="evidence" value="ECO:0007669"/>
    <property type="project" value="UniProtKB-EC"/>
</dbReference>
<dbReference type="Gene3D" id="3.90.700.10">
    <property type="entry name" value="Succinate dehydrogenase/fumarate reductase flavoprotein, catalytic domain"/>
    <property type="match status" value="1"/>
</dbReference>
<reference evidence="8" key="1">
    <citation type="submission" date="2016-10" db="EMBL/GenBank/DDBJ databases">
        <authorList>
            <person name="Wegmann U."/>
        </authorList>
    </citation>
    <scope>NUCLEOTIDE SEQUENCE [LARGE SCALE GENOMIC DNA]</scope>
</reference>
<dbReference type="EMBL" id="LT630450">
    <property type="protein sequence ID" value="SFV72167.1"/>
    <property type="molecule type" value="Genomic_DNA"/>
</dbReference>
<evidence type="ECO:0000256" key="2">
    <source>
        <dbReference type="ARBA" id="ARBA00022630"/>
    </source>
</evidence>
<dbReference type="SUPFAM" id="SSF51905">
    <property type="entry name" value="FAD/NAD(P)-binding domain"/>
    <property type="match status" value="1"/>
</dbReference>
<dbReference type="KEGG" id="dpg:DESPIGER_0274"/>
<feature type="active site" description="Proton acceptor" evidence="4">
    <location>
        <position position="339"/>
    </location>
</feature>
<feature type="active site" description="Proton acceptor" evidence="5">
    <location>
        <position position="348"/>
    </location>
</feature>
<evidence type="ECO:0000256" key="5">
    <source>
        <dbReference type="PIRSR" id="PIRSR630664-50"/>
    </source>
</evidence>
<dbReference type="SUPFAM" id="SSF56425">
    <property type="entry name" value="Succinate dehydrogenase/fumarate reductase flavoprotein, catalytic domain"/>
    <property type="match status" value="1"/>
</dbReference>